<dbReference type="PANTHER" id="PTHR31375">
    <property type="match status" value="1"/>
</dbReference>
<comment type="catalytic activity">
    <reaction evidence="11">
        <text>(1,4-alpha-D-galacturonosyl)n+m + H2O = (1,4-alpha-D-galacturonosyl)n + (1,4-alpha-D-galacturonosyl)m.</text>
        <dbReference type="EC" id="3.2.1.15"/>
    </reaction>
</comment>
<evidence type="ECO:0000256" key="8">
    <source>
        <dbReference type="ARBA" id="ARBA00022801"/>
    </source>
</evidence>
<evidence type="ECO:0000256" key="12">
    <source>
        <dbReference type="PROSITE-ProRule" id="PRU10052"/>
    </source>
</evidence>
<dbReference type="OrthoDB" id="187139at2759"/>
<dbReference type="GO" id="GO:0071555">
    <property type="term" value="P:cell wall organization"/>
    <property type="evidence" value="ECO:0007669"/>
    <property type="project" value="UniProtKB-KW"/>
</dbReference>
<dbReference type="Proteomes" id="UP000326396">
    <property type="component" value="Linkage Group LG11"/>
</dbReference>
<dbReference type="InterPro" id="IPR006626">
    <property type="entry name" value="PbH1"/>
</dbReference>
<comment type="subcellular location">
    <subcellularLocation>
        <location evidence="1">Secreted</location>
        <location evidence="1">Cell wall</location>
    </subcellularLocation>
</comment>
<evidence type="ECO:0000256" key="10">
    <source>
        <dbReference type="ARBA" id="ARBA00023316"/>
    </source>
</evidence>
<evidence type="ECO:0000313" key="15">
    <source>
        <dbReference type="Proteomes" id="UP000326396"/>
    </source>
</evidence>
<keyword evidence="10" id="KW-0961">Cell wall biogenesis/degradation</keyword>
<dbReference type="InterPro" id="IPR000743">
    <property type="entry name" value="Glyco_hydro_28"/>
</dbReference>
<dbReference type="Pfam" id="PF00295">
    <property type="entry name" value="Glyco_hydro_28"/>
    <property type="match status" value="1"/>
</dbReference>
<name>A0A5N6PND3_9ASTR</name>
<evidence type="ECO:0000256" key="13">
    <source>
        <dbReference type="RuleBase" id="RU361169"/>
    </source>
</evidence>
<keyword evidence="15" id="KW-1185">Reference proteome</keyword>
<dbReference type="AlphaFoldDB" id="A0A5N6PND3"/>
<dbReference type="EMBL" id="SZYD01000003">
    <property type="protein sequence ID" value="KAD6794637.1"/>
    <property type="molecule type" value="Genomic_DNA"/>
</dbReference>
<sequence length="443" mass="47026">MSNDLRSWFVTFPNGMIPLVGNWGNLELAPPPLATSKGIRPPATSVEIAPPCNSTTPRATLASTIIFDVMKYGAKGNGKTDDSQAFVKAWKAACQSTPNSKSILNIPGGRTYLLKPIAFTGPCKPSKIFVQVSGNIVGSPKKTDWLSNHGDSWILFSMVNGLTVSGKGRIDGQGPIWWKNACIGTPTPGTTCHAPVALQFKRCNAIRLNGLTMLNSPRVHITMTSCKGVIISNLHIIAPETSPNTDGINIAGSSNVNIRNSVIGTGDDCIAITGGSSNIKITGIMCGPGHGISIGSLGHGGTDVVENVDVRNCTMRKTLAGVRIKTYQGGIGHAKKISFAGIKFDAVYNPILIDQYYCPTQQNCQTFASAVKLSDITFRGISGTSNMDNVINLSCSKTVACTNIVMDSVYIKSAIPGRKVYGTCINAHGRATHVKPYLDCLKP</sequence>
<reference evidence="14 15" key="1">
    <citation type="submission" date="2019-05" db="EMBL/GenBank/DDBJ databases">
        <title>Mikania micrantha, genome provides insights into the molecular mechanism of rapid growth.</title>
        <authorList>
            <person name="Liu B."/>
        </authorList>
    </citation>
    <scope>NUCLEOTIDE SEQUENCE [LARGE SCALE GENOMIC DNA]</scope>
    <source>
        <strain evidence="14">NLD-2019</strain>
        <tissue evidence="14">Leaf</tissue>
    </source>
</reference>
<dbReference type="PROSITE" id="PS00502">
    <property type="entry name" value="POLYGALACTURONASE"/>
    <property type="match status" value="1"/>
</dbReference>
<evidence type="ECO:0000256" key="9">
    <source>
        <dbReference type="ARBA" id="ARBA00023295"/>
    </source>
</evidence>
<evidence type="ECO:0000256" key="2">
    <source>
        <dbReference type="ARBA" id="ARBA00008834"/>
    </source>
</evidence>
<evidence type="ECO:0000256" key="4">
    <source>
        <dbReference type="ARBA" id="ARBA00022512"/>
    </source>
</evidence>
<dbReference type="SUPFAM" id="SSF51126">
    <property type="entry name" value="Pectin lyase-like"/>
    <property type="match status" value="1"/>
</dbReference>
<proteinExistence type="inferred from homology"/>
<gene>
    <name evidence="14" type="ORF">E3N88_05533</name>
</gene>
<dbReference type="InterPro" id="IPR012334">
    <property type="entry name" value="Pectin_lyas_fold"/>
</dbReference>
<keyword evidence="8 13" id="KW-0378">Hydrolase</keyword>
<dbReference type="FunFam" id="2.160.20.10:FF:000032">
    <property type="entry name" value="Pectin lyase-like superfamily protein"/>
    <property type="match status" value="1"/>
</dbReference>
<keyword evidence="9 13" id="KW-0326">Glycosidase</keyword>
<keyword evidence="6" id="KW-0732">Signal</keyword>
<protein>
    <recommendedName>
        <fullName evidence="3">endo-polygalacturonase</fullName>
        <ecNumber evidence="3">3.2.1.15</ecNumber>
    </recommendedName>
</protein>
<comment type="similarity">
    <text evidence="2 13">Belongs to the glycosyl hydrolase 28 family.</text>
</comment>
<dbReference type="GO" id="GO:0005975">
    <property type="term" value="P:carbohydrate metabolic process"/>
    <property type="evidence" value="ECO:0007669"/>
    <property type="project" value="InterPro"/>
</dbReference>
<feature type="active site" evidence="12">
    <location>
        <position position="290"/>
    </location>
</feature>
<dbReference type="Gene3D" id="2.160.20.10">
    <property type="entry name" value="Single-stranded right-handed beta-helix, Pectin lyase-like"/>
    <property type="match status" value="1"/>
</dbReference>
<keyword evidence="4" id="KW-0134">Cell wall</keyword>
<organism evidence="14 15">
    <name type="scientific">Mikania micrantha</name>
    <name type="common">bitter vine</name>
    <dbReference type="NCBI Taxonomy" id="192012"/>
    <lineage>
        <taxon>Eukaryota</taxon>
        <taxon>Viridiplantae</taxon>
        <taxon>Streptophyta</taxon>
        <taxon>Embryophyta</taxon>
        <taxon>Tracheophyta</taxon>
        <taxon>Spermatophyta</taxon>
        <taxon>Magnoliopsida</taxon>
        <taxon>eudicotyledons</taxon>
        <taxon>Gunneridae</taxon>
        <taxon>Pentapetalae</taxon>
        <taxon>asterids</taxon>
        <taxon>campanulids</taxon>
        <taxon>Asterales</taxon>
        <taxon>Asteraceae</taxon>
        <taxon>Asteroideae</taxon>
        <taxon>Heliantheae alliance</taxon>
        <taxon>Eupatorieae</taxon>
        <taxon>Mikania</taxon>
    </lineage>
</organism>
<dbReference type="InterPro" id="IPR011050">
    <property type="entry name" value="Pectin_lyase_fold/virulence"/>
</dbReference>
<evidence type="ECO:0000256" key="5">
    <source>
        <dbReference type="ARBA" id="ARBA00022525"/>
    </source>
</evidence>
<evidence type="ECO:0000256" key="3">
    <source>
        <dbReference type="ARBA" id="ARBA00012736"/>
    </source>
</evidence>
<evidence type="ECO:0000256" key="7">
    <source>
        <dbReference type="ARBA" id="ARBA00022737"/>
    </source>
</evidence>
<evidence type="ECO:0000256" key="6">
    <source>
        <dbReference type="ARBA" id="ARBA00022729"/>
    </source>
</evidence>
<dbReference type="GO" id="GO:0004650">
    <property type="term" value="F:polygalacturonase activity"/>
    <property type="evidence" value="ECO:0007669"/>
    <property type="project" value="UniProtKB-EC"/>
</dbReference>
<dbReference type="EC" id="3.2.1.15" evidence="3"/>
<comment type="caution">
    <text evidence="14">The sequence shown here is derived from an EMBL/GenBank/DDBJ whole genome shotgun (WGS) entry which is preliminary data.</text>
</comment>
<accession>A0A5N6PND3</accession>
<keyword evidence="7" id="KW-0677">Repeat</keyword>
<evidence type="ECO:0000313" key="14">
    <source>
        <dbReference type="EMBL" id="KAD6794637.1"/>
    </source>
</evidence>
<evidence type="ECO:0000256" key="1">
    <source>
        <dbReference type="ARBA" id="ARBA00004191"/>
    </source>
</evidence>
<evidence type="ECO:0000256" key="11">
    <source>
        <dbReference type="ARBA" id="ARBA00034074"/>
    </source>
</evidence>
<keyword evidence="5" id="KW-0964">Secreted</keyword>
<dbReference type="SMART" id="SM00710">
    <property type="entry name" value="PbH1"/>
    <property type="match status" value="5"/>
</dbReference>